<comment type="caution">
    <text evidence="2">The sequence shown here is derived from an EMBL/GenBank/DDBJ whole genome shotgun (WGS) entry which is preliminary data.</text>
</comment>
<evidence type="ECO:0000313" key="3">
    <source>
        <dbReference type="Proteomes" id="UP001219568"/>
    </source>
</evidence>
<dbReference type="Proteomes" id="UP001219568">
    <property type="component" value="Unassembled WGS sequence"/>
</dbReference>
<gene>
    <name evidence="2" type="ORF">N7460_009508</name>
</gene>
<reference evidence="2" key="1">
    <citation type="journal article" date="2023" name="IMA Fungus">
        <title>Comparative genomic study of the Penicillium genus elucidates a diverse pangenome and 15 lateral gene transfer events.</title>
        <authorList>
            <person name="Petersen C."/>
            <person name="Sorensen T."/>
            <person name="Nielsen M.R."/>
            <person name="Sondergaard T.E."/>
            <person name="Sorensen J.L."/>
            <person name="Fitzpatrick D.A."/>
            <person name="Frisvad J.C."/>
            <person name="Nielsen K.L."/>
        </authorList>
    </citation>
    <scope>NUCLEOTIDE SEQUENCE</scope>
    <source>
        <strain evidence="2">IBT 15450</strain>
    </source>
</reference>
<evidence type="ECO:0008006" key="4">
    <source>
        <dbReference type="Google" id="ProtNLM"/>
    </source>
</evidence>
<protein>
    <recommendedName>
        <fullName evidence="4">ER-bound oxygenase mpaB/mpaB'/Rubber oxygenase catalytic domain-containing protein</fullName>
    </recommendedName>
</protein>
<dbReference type="GO" id="GO:0016491">
    <property type="term" value="F:oxidoreductase activity"/>
    <property type="evidence" value="ECO:0007669"/>
    <property type="project" value="InterPro"/>
</dbReference>
<evidence type="ECO:0000256" key="1">
    <source>
        <dbReference type="SAM" id="Phobius"/>
    </source>
</evidence>
<keyword evidence="3" id="KW-1185">Reference proteome</keyword>
<keyword evidence="1" id="KW-0812">Transmembrane</keyword>
<feature type="transmembrane region" description="Helical" evidence="1">
    <location>
        <begin position="6"/>
        <end position="27"/>
    </location>
</feature>
<organism evidence="2 3">
    <name type="scientific">Penicillium canescens</name>
    <dbReference type="NCBI Taxonomy" id="5083"/>
    <lineage>
        <taxon>Eukaryota</taxon>
        <taxon>Fungi</taxon>
        <taxon>Dikarya</taxon>
        <taxon>Ascomycota</taxon>
        <taxon>Pezizomycotina</taxon>
        <taxon>Eurotiomycetes</taxon>
        <taxon>Eurotiomycetidae</taxon>
        <taxon>Eurotiales</taxon>
        <taxon>Aspergillaceae</taxon>
        <taxon>Penicillium</taxon>
    </lineage>
</organism>
<keyword evidence="1" id="KW-0472">Membrane</keyword>
<dbReference type="AlphaFoldDB" id="A0AAD6N6Q7"/>
<dbReference type="EMBL" id="JAQJZL010000010">
    <property type="protein sequence ID" value="KAJ6035333.1"/>
    <property type="molecule type" value="Genomic_DNA"/>
</dbReference>
<keyword evidence="1" id="KW-1133">Transmembrane helix</keyword>
<dbReference type="PANTHER" id="PTHR36124:SF4">
    <property type="entry name" value="ER-BOUND OXYGENASE MPAB_MPAB'_RUBBER OXYGENASE CATALYTIC DOMAIN-CONTAINING PROTEIN"/>
    <property type="match status" value="1"/>
</dbReference>
<dbReference type="PANTHER" id="PTHR36124">
    <property type="match status" value="1"/>
</dbReference>
<reference evidence="2" key="2">
    <citation type="submission" date="2023-01" db="EMBL/GenBank/DDBJ databases">
        <authorList>
            <person name="Petersen C."/>
        </authorList>
    </citation>
    <scope>NUCLEOTIDE SEQUENCE</scope>
    <source>
        <strain evidence="2">IBT 15450</strain>
    </source>
</reference>
<dbReference type="InterPro" id="IPR046366">
    <property type="entry name" value="MPAB"/>
</dbReference>
<sequence>MVKTIPIFYASQLAYLAVGFSVIYILAVRKYRYQRARSIEIKYYRNGRPLSEMTVKEAHEVVRNLRELEFPFSMHLSMKLSLLKTGSIPTMAKLFVATRQLNDKNASKRAADTEIILNEVHDREPGSDSHLLGISRMNYLHARFRKAGKILDDDMLHTLGSAVLDIFQTIGSIEWRDLSDVEKCAIGVFHKALGDAMEIPFTNLPSQKDGWRDGIHFAEEIMSWTLQYERRVAEPTNSTHEIGRQLMNLATFHLPSVLKPFGERMIASRVESYMQESMGFRKPTTVHYTLMGGIFNFRKFVLRYLSFPRPESKKVQMLSSSPDPVTGLYTANFWIAHPWYVKPTFSNRWSFKAILAWITGGPSLTDGGPWRADGYDLRTIGPTAQERRGADEMEDIFADLKKQGYAGGCPFHS</sequence>
<accession>A0AAD6N6Q7</accession>
<evidence type="ECO:0000313" key="2">
    <source>
        <dbReference type="EMBL" id="KAJ6035333.1"/>
    </source>
</evidence>
<proteinExistence type="predicted"/>
<name>A0AAD6N6Q7_PENCN</name>